<feature type="compositionally biased region" description="Acidic residues" evidence="1">
    <location>
        <begin position="15"/>
        <end position="24"/>
    </location>
</feature>
<comment type="caution">
    <text evidence="2">The sequence shown here is derived from an EMBL/GenBank/DDBJ whole genome shotgun (WGS) entry which is preliminary data.</text>
</comment>
<keyword evidence="3" id="KW-1185">Reference proteome</keyword>
<organism evidence="2 3">
    <name type="scientific">Trichonephila clavata</name>
    <name type="common">Joro spider</name>
    <name type="synonym">Nephila clavata</name>
    <dbReference type="NCBI Taxonomy" id="2740835"/>
    <lineage>
        <taxon>Eukaryota</taxon>
        <taxon>Metazoa</taxon>
        <taxon>Ecdysozoa</taxon>
        <taxon>Arthropoda</taxon>
        <taxon>Chelicerata</taxon>
        <taxon>Arachnida</taxon>
        <taxon>Araneae</taxon>
        <taxon>Araneomorphae</taxon>
        <taxon>Entelegynae</taxon>
        <taxon>Araneoidea</taxon>
        <taxon>Nephilidae</taxon>
        <taxon>Trichonephila</taxon>
    </lineage>
</organism>
<name>A0A8X6K8W2_TRICU</name>
<evidence type="ECO:0000313" key="2">
    <source>
        <dbReference type="EMBL" id="GFQ66169.1"/>
    </source>
</evidence>
<protein>
    <submittedName>
        <fullName evidence="2">Uncharacterized protein</fullName>
    </submittedName>
</protein>
<dbReference type="AlphaFoldDB" id="A0A8X6K8W2"/>
<proteinExistence type="predicted"/>
<dbReference type="EMBL" id="BMAO01000336">
    <property type="protein sequence ID" value="GFQ66169.1"/>
    <property type="molecule type" value="Genomic_DNA"/>
</dbReference>
<sequence>MQKRIGQKDKKDASELTDENEEKENEVNTGEIIVNDSSWAFEGQDYKDSFLPEPPTSSSVSTTNNRKKVKRHQPFWIKNKSYHHTQWETNAESLSCNLFKQIETTRKDKTSSDLFEQFYSSKVYNLTVK</sequence>
<feature type="region of interest" description="Disordered" evidence="1">
    <location>
        <begin position="1"/>
        <end position="30"/>
    </location>
</feature>
<evidence type="ECO:0000313" key="3">
    <source>
        <dbReference type="Proteomes" id="UP000887116"/>
    </source>
</evidence>
<accession>A0A8X6K8W2</accession>
<evidence type="ECO:0000256" key="1">
    <source>
        <dbReference type="SAM" id="MobiDB-lite"/>
    </source>
</evidence>
<feature type="compositionally biased region" description="Basic and acidic residues" evidence="1">
    <location>
        <begin position="1"/>
        <end position="14"/>
    </location>
</feature>
<reference evidence="2" key="1">
    <citation type="submission" date="2020-07" db="EMBL/GenBank/DDBJ databases">
        <title>Multicomponent nature underlies the extraordinary mechanical properties of spider dragline silk.</title>
        <authorList>
            <person name="Kono N."/>
            <person name="Nakamura H."/>
            <person name="Mori M."/>
            <person name="Yoshida Y."/>
            <person name="Ohtoshi R."/>
            <person name="Malay A.D."/>
            <person name="Moran D.A.P."/>
            <person name="Tomita M."/>
            <person name="Numata K."/>
            <person name="Arakawa K."/>
        </authorList>
    </citation>
    <scope>NUCLEOTIDE SEQUENCE</scope>
</reference>
<dbReference type="Proteomes" id="UP000887116">
    <property type="component" value="Unassembled WGS sequence"/>
</dbReference>
<gene>
    <name evidence="2" type="ORF">TNCT_672601</name>
</gene>